<keyword evidence="2" id="KW-1185">Reference proteome</keyword>
<protein>
    <submittedName>
        <fullName evidence="1">Uncharacterized protein</fullName>
    </submittedName>
</protein>
<sequence>MNHNNATMKINLLMLLCVIGVTSCNSQNRNDLLSMHFDQPITVLIGEHKLEQFQDPNYGIYTYKTDQLDGFKIADIDLSTYKYPNGPVADFNRIQIYVDSRTSKKYLGFRYTTVRQDEIQELIASLKKNYPEFEQRKDSAGDVYLWDLKSLNAWLFYYPNHSVDGNGKDFLNSNFLYVKKGTRLDDSKDSSIPTIWQQIDGLYPKD</sequence>
<evidence type="ECO:0000313" key="1">
    <source>
        <dbReference type="EMBL" id="MDQ1151123.1"/>
    </source>
</evidence>
<name>A0ABU0U935_9SPHI</name>
<evidence type="ECO:0000313" key="2">
    <source>
        <dbReference type="Proteomes" id="UP001244640"/>
    </source>
</evidence>
<comment type="caution">
    <text evidence="1">The sequence shown here is derived from an EMBL/GenBank/DDBJ whole genome shotgun (WGS) entry which is preliminary data.</text>
</comment>
<proteinExistence type="predicted"/>
<gene>
    <name evidence="1" type="ORF">QE382_003107</name>
</gene>
<reference evidence="1 2" key="1">
    <citation type="submission" date="2023-07" db="EMBL/GenBank/DDBJ databases">
        <title>Functional and genomic diversity of the sorghum phyllosphere microbiome.</title>
        <authorList>
            <person name="Shade A."/>
        </authorList>
    </citation>
    <scope>NUCLEOTIDE SEQUENCE [LARGE SCALE GENOMIC DNA]</scope>
    <source>
        <strain evidence="1 2">SORGH_AS_0892</strain>
    </source>
</reference>
<dbReference type="EMBL" id="JAUTBA010000001">
    <property type="protein sequence ID" value="MDQ1151123.1"/>
    <property type="molecule type" value="Genomic_DNA"/>
</dbReference>
<accession>A0ABU0U935</accession>
<dbReference type="Proteomes" id="UP001244640">
    <property type="component" value="Unassembled WGS sequence"/>
</dbReference>
<organism evidence="1 2">
    <name type="scientific">Sphingobacterium zeae</name>
    <dbReference type="NCBI Taxonomy" id="1776859"/>
    <lineage>
        <taxon>Bacteria</taxon>
        <taxon>Pseudomonadati</taxon>
        <taxon>Bacteroidota</taxon>
        <taxon>Sphingobacteriia</taxon>
        <taxon>Sphingobacteriales</taxon>
        <taxon>Sphingobacteriaceae</taxon>
        <taxon>Sphingobacterium</taxon>
    </lineage>
</organism>